<protein>
    <submittedName>
        <fullName evidence="4">PAS domain S-box protein</fullName>
    </submittedName>
</protein>
<dbReference type="Gene3D" id="3.30.450.20">
    <property type="entry name" value="PAS domain"/>
    <property type="match status" value="2"/>
</dbReference>
<reference evidence="4" key="1">
    <citation type="submission" date="2022-01" db="EMBL/GenBank/DDBJ databases">
        <title>Draft genome of Methanogenium marinum DSM 15558.</title>
        <authorList>
            <person name="Chen S.-C."/>
            <person name="You Y.-T."/>
        </authorList>
    </citation>
    <scope>NUCLEOTIDE SEQUENCE</scope>
    <source>
        <strain evidence="4">DSM 15558</strain>
    </source>
</reference>
<dbReference type="PANTHER" id="PTHR44757:SF2">
    <property type="entry name" value="BIOFILM ARCHITECTURE MAINTENANCE PROTEIN MBAA"/>
    <property type="match status" value="1"/>
</dbReference>
<dbReference type="InterPro" id="IPR000014">
    <property type="entry name" value="PAS"/>
</dbReference>
<dbReference type="InterPro" id="IPR035965">
    <property type="entry name" value="PAS-like_dom_sf"/>
</dbReference>
<dbReference type="Gene3D" id="6.10.340.10">
    <property type="match status" value="1"/>
</dbReference>
<dbReference type="NCBIfam" id="TIGR00229">
    <property type="entry name" value="sensory_box"/>
    <property type="match status" value="2"/>
</dbReference>
<dbReference type="InterPro" id="IPR013656">
    <property type="entry name" value="PAS_4"/>
</dbReference>
<dbReference type="InterPro" id="IPR003660">
    <property type="entry name" value="HAMP_dom"/>
</dbReference>
<dbReference type="PANTHER" id="PTHR44757">
    <property type="entry name" value="DIGUANYLATE CYCLASE DGCP"/>
    <property type="match status" value="1"/>
</dbReference>
<dbReference type="PROSITE" id="PS50112">
    <property type="entry name" value="PAS"/>
    <property type="match status" value="2"/>
</dbReference>
<dbReference type="SMART" id="SM00304">
    <property type="entry name" value="HAMP"/>
    <property type="match status" value="1"/>
</dbReference>
<feature type="domain" description="HAMP" evidence="3">
    <location>
        <begin position="296"/>
        <end position="349"/>
    </location>
</feature>
<sequence length="698" mass="77499">MRVNTRNILIICAIILATSVGFIISAQYYLIGGIQEIETEEITKDLNTAQRAIDKQGDNLAVTVEDYAGWDDTYAFASDLNQAYIKSNLVPSTFYNVEIEAILYFDTAGNLLHGDSYDPETEEILPISAQLKETLQSLPLISSPEYAGDDLSGILNTPDGIWIIAVEPILTSYYEGPSRGHLVMASRFTPDTAAEIAADTNIDVRAEPLQRGNIGDAFVAGQDGTLNTTTHVVTSEEDITASALMYDIAGTPAFILSVNNPRDTYMFGKKAVQNSAILFIVTLIISGGFAYLYLGHHLTRRIEGISQGVRKIAESTIYQARLVDDGNDELTAIVRSVNSLLDTIQDNMTEIEGAGTALEDSERKYRHLFEAANEAIFILDNRGILECNRAAEDMTGSDRSDLTGKQLREIMGTCSTDPDGSILKERIHAAYAGEPQHFTCERHPDTNSVRHFSVSVSRFTGTETEYLIAIVRDITTFVKNKERLCITQFSVDNADDAIYWVKKDGTVTYGNTVASQTLGYTPEELTSLKTWDINPTITPDTWPSVWKQIADGTLVHMESHLMRSDNSVFPIAQTSSFLSTQGEEFTCLFTRDITETVEMREHEKEALGQIEENLLSLAILNDHIRNPLTIIAAIADLQEGESREKILTQVDEIDAIVRKLDQGWLESAKIREFLVKHHEFEQNSDTEDPGNDTVDKNK</sequence>
<dbReference type="Pfam" id="PF08448">
    <property type="entry name" value="PAS_4"/>
    <property type="match status" value="1"/>
</dbReference>
<dbReference type="SUPFAM" id="SSF55785">
    <property type="entry name" value="PYP-like sensor domain (PAS domain)"/>
    <property type="match status" value="2"/>
</dbReference>
<dbReference type="InterPro" id="IPR013767">
    <property type="entry name" value="PAS_fold"/>
</dbReference>
<dbReference type="GO" id="GO:0007165">
    <property type="term" value="P:signal transduction"/>
    <property type="evidence" value="ECO:0007669"/>
    <property type="project" value="InterPro"/>
</dbReference>
<keyword evidence="1" id="KW-0472">Membrane</keyword>
<comment type="caution">
    <text evidence="4">The sequence shown here is derived from an EMBL/GenBank/DDBJ whole genome shotgun (WGS) entry which is preliminary data.</text>
</comment>
<proteinExistence type="predicted"/>
<evidence type="ECO:0000256" key="1">
    <source>
        <dbReference type="SAM" id="Phobius"/>
    </source>
</evidence>
<keyword evidence="1" id="KW-1133">Transmembrane helix</keyword>
<feature type="domain" description="PAS" evidence="2">
    <location>
        <begin position="491"/>
        <end position="525"/>
    </location>
</feature>
<feature type="transmembrane region" description="Helical" evidence="1">
    <location>
        <begin position="276"/>
        <end position="294"/>
    </location>
</feature>
<dbReference type="InterPro" id="IPR007892">
    <property type="entry name" value="CHASE4"/>
</dbReference>
<dbReference type="Pfam" id="PF05228">
    <property type="entry name" value="CHASE4"/>
    <property type="match status" value="1"/>
</dbReference>
<dbReference type="Proteomes" id="UP001143747">
    <property type="component" value="Unassembled WGS sequence"/>
</dbReference>
<dbReference type="InterPro" id="IPR052155">
    <property type="entry name" value="Biofilm_reg_signaling"/>
</dbReference>
<accession>A0A9Q4KTM4</accession>
<evidence type="ECO:0000259" key="2">
    <source>
        <dbReference type="PROSITE" id="PS50112"/>
    </source>
</evidence>
<keyword evidence="1" id="KW-0812">Transmembrane</keyword>
<dbReference type="Pfam" id="PF00989">
    <property type="entry name" value="PAS"/>
    <property type="match status" value="1"/>
</dbReference>
<feature type="transmembrane region" description="Helical" evidence="1">
    <location>
        <begin position="7"/>
        <end position="30"/>
    </location>
</feature>
<organism evidence="4 5">
    <name type="scientific">Methanogenium marinum</name>
    <dbReference type="NCBI Taxonomy" id="348610"/>
    <lineage>
        <taxon>Archaea</taxon>
        <taxon>Methanobacteriati</taxon>
        <taxon>Methanobacteriota</taxon>
        <taxon>Stenosarchaea group</taxon>
        <taxon>Methanomicrobia</taxon>
        <taxon>Methanomicrobiales</taxon>
        <taxon>Methanomicrobiaceae</taxon>
        <taxon>Methanogenium</taxon>
    </lineage>
</organism>
<dbReference type="RefSeq" id="WP_274925176.1">
    <property type="nucleotide sequence ID" value="NZ_JAKELO010000002.1"/>
</dbReference>
<dbReference type="SMART" id="SM00091">
    <property type="entry name" value="PAS"/>
    <property type="match status" value="2"/>
</dbReference>
<evidence type="ECO:0000313" key="5">
    <source>
        <dbReference type="Proteomes" id="UP001143747"/>
    </source>
</evidence>
<keyword evidence="5" id="KW-1185">Reference proteome</keyword>
<dbReference type="GO" id="GO:0016020">
    <property type="term" value="C:membrane"/>
    <property type="evidence" value="ECO:0007669"/>
    <property type="project" value="InterPro"/>
</dbReference>
<feature type="domain" description="PAS" evidence="2">
    <location>
        <begin position="361"/>
        <end position="411"/>
    </location>
</feature>
<name>A0A9Q4KTM4_9EURY</name>
<evidence type="ECO:0000259" key="3">
    <source>
        <dbReference type="PROSITE" id="PS50885"/>
    </source>
</evidence>
<evidence type="ECO:0000313" key="4">
    <source>
        <dbReference type="EMBL" id="MDE4908551.1"/>
    </source>
</evidence>
<dbReference type="PROSITE" id="PS50885">
    <property type="entry name" value="HAMP"/>
    <property type="match status" value="1"/>
</dbReference>
<dbReference type="GO" id="GO:0006355">
    <property type="term" value="P:regulation of DNA-templated transcription"/>
    <property type="evidence" value="ECO:0007669"/>
    <property type="project" value="InterPro"/>
</dbReference>
<gene>
    <name evidence="4" type="ORF">L0665_08025</name>
</gene>
<dbReference type="AlphaFoldDB" id="A0A9Q4KTM4"/>
<dbReference type="EMBL" id="JAKELO010000002">
    <property type="protein sequence ID" value="MDE4908551.1"/>
    <property type="molecule type" value="Genomic_DNA"/>
</dbReference>
<dbReference type="CDD" id="cd00130">
    <property type="entry name" value="PAS"/>
    <property type="match status" value="1"/>
</dbReference>